<protein>
    <submittedName>
        <fullName evidence="1">Helix-turn-helix domain containing protein</fullName>
    </submittedName>
</protein>
<keyword evidence="2" id="KW-1185">Reference proteome</keyword>
<organism evidence="1 2">
    <name type="scientific">Pelotomaculum isophthalicicum JI</name>
    <dbReference type="NCBI Taxonomy" id="947010"/>
    <lineage>
        <taxon>Bacteria</taxon>
        <taxon>Bacillati</taxon>
        <taxon>Bacillota</taxon>
        <taxon>Clostridia</taxon>
        <taxon>Eubacteriales</taxon>
        <taxon>Desulfotomaculaceae</taxon>
        <taxon>Pelotomaculum</taxon>
    </lineage>
</organism>
<accession>A0A9X4JVH8</accession>
<evidence type="ECO:0000313" key="1">
    <source>
        <dbReference type="EMBL" id="MDF9407422.1"/>
    </source>
</evidence>
<reference evidence="1" key="1">
    <citation type="submission" date="2022-02" db="EMBL/GenBank/DDBJ databases">
        <authorList>
            <person name="Leng L."/>
        </authorList>
    </citation>
    <scope>NUCLEOTIDE SEQUENCE</scope>
    <source>
        <strain evidence="1">JI</strain>
    </source>
</reference>
<dbReference type="EMBL" id="JAKOAV010000004">
    <property type="protein sequence ID" value="MDF9407422.1"/>
    <property type="molecule type" value="Genomic_DNA"/>
</dbReference>
<evidence type="ECO:0000313" key="2">
    <source>
        <dbReference type="Proteomes" id="UP001154312"/>
    </source>
</evidence>
<dbReference type="AlphaFoldDB" id="A0A9X4JVH8"/>
<sequence length="74" mass="8556">MDFVTESRVPWSSEPSLKEMTGEVGVDFDRFIEDLKEDKTDVEIAAEFDVSEKMIYHLREHFYSHGLGSIEGQD</sequence>
<comment type="caution">
    <text evidence="1">The sequence shown here is derived from an EMBL/GenBank/DDBJ whole genome shotgun (WGS) entry which is preliminary data.</text>
</comment>
<gene>
    <name evidence="1" type="ORF">L7E55_03445</name>
</gene>
<name>A0A9X4JVH8_9FIRM</name>
<proteinExistence type="predicted"/>
<dbReference type="Proteomes" id="UP001154312">
    <property type="component" value="Unassembled WGS sequence"/>
</dbReference>